<evidence type="ECO:0000259" key="1">
    <source>
        <dbReference type="PROSITE" id="PS50883"/>
    </source>
</evidence>
<reference evidence="2" key="1">
    <citation type="submission" date="2013-08" db="EMBL/GenBank/DDBJ databases">
        <authorList>
            <person name="Mendez C."/>
            <person name="Richter M."/>
            <person name="Ferrer M."/>
            <person name="Sanchez J."/>
        </authorList>
    </citation>
    <scope>NUCLEOTIDE SEQUENCE</scope>
</reference>
<dbReference type="Pfam" id="PF00563">
    <property type="entry name" value="EAL"/>
    <property type="match status" value="1"/>
</dbReference>
<dbReference type="CDD" id="cd01948">
    <property type="entry name" value="EAL"/>
    <property type="match status" value="1"/>
</dbReference>
<name>T1AT40_9ZZZZ</name>
<dbReference type="PROSITE" id="PS50883">
    <property type="entry name" value="EAL"/>
    <property type="match status" value="1"/>
</dbReference>
<protein>
    <submittedName>
        <fullName evidence="2">Diguanylate cyclase/phosphodiesterase (GGDEF &amp; EAL domain) with PAS/PAC sensor(S)</fullName>
    </submittedName>
</protein>
<dbReference type="PANTHER" id="PTHR33121:SF79">
    <property type="entry name" value="CYCLIC DI-GMP PHOSPHODIESTERASE PDED-RELATED"/>
    <property type="match status" value="1"/>
</dbReference>
<accession>T1AT40</accession>
<feature type="non-terminal residue" evidence="2">
    <location>
        <position position="1"/>
    </location>
</feature>
<sequence length="163" mass="17296">AAGCKVALNVSTQQLMLGDFVGDVREALAASGADPALLELEITESALMADPGKAEAILQQLKRLGLGIAIDDFGTGYSSLGYLHRLSVDKLKIDRSFVSDVLGDRDDALICASIIQLAHSLGLSVVAEGVETEAQRHWLAARGCEQMQGYHFARPIPFADAAD</sequence>
<reference evidence="2" key="2">
    <citation type="journal article" date="2014" name="ISME J.">
        <title>Microbial stratification in low pH oxic and suboxic macroscopic growths along an acid mine drainage.</title>
        <authorList>
            <person name="Mendez-Garcia C."/>
            <person name="Mesa V."/>
            <person name="Sprenger R.R."/>
            <person name="Richter M."/>
            <person name="Diez M.S."/>
            <person name="Solano J."/>
            <person name="Bargiela R."/>
            <person name="Golyshina O.V."/>
            <person name="Manteca A."/>
            <person name="Ramos J.L."/>
            <person name="Gallego J.R."/>
            <person name="Llorente I."/>
            <person name="Martins Dos Santos V.A."/>
            <person name="Jensen O.N."/>
            <person name="Pelaez A.I."/>
            <person name="Sanchez J."/>
            <person name="Ferrer M."/>
        </authorList>
    </citation>
    <scope>NUCLEOTIDE SEQUENCE</scope>
</reference>
<dbReference type="Gene3D" id="3.20.20.450">
    <property type="entry name" value="EAL domain"/>
    <property type="match status" value="1"/>
</dbReference>
<dbReference type="SMART" id="SM00052">
    <property type="entry name" value="EAL"/>
    <property type="match status" value="1"/>
</dbReference>
<dbReference type="AlphaFoldDB" id="T1AT40"/>
<comment type="caution">
    <text evidence="2">The sequence shown here is derived from an EMBL/GenBank/DDBJ whole genome shotgun (WGS) entry which is preliminary data.</text>
</comment>
<dbReference type="InterPro" id="IPR001633">
    <property type="entry name" value="EAL_dom"/>
</dbReference>
<feature type="domain" description="EAL" evidence="1">
    <location>
        <begin position="1"/>
        <end position="163"/>
    </location>
</feature>
<dbReference type="EMBL" id="AUZX01007184">
    <property type="protein sequence ID" value="EQD60552.1"/>
    <property type="molecule type" value="Genomic_DNA"/>
</dbReference>
<evidence type="ECO:0000313" key="2">
    <source>
        <dbReference type="EMBL" id="EQD60552.1"/>
    </source>
</evidence>
<dbReference type="InterPro" id="IPR035919">
    <property type="entry name" value="EAL_sf"/>
</dbReference>
<dbReference type="InterPro" id="IPR050706">
    <property type="entry name" value="Cyclic-di-GMP_PDE-like"/>
</dbReference>
<gene>
    <name evidence="2" type="ORF">B1A_10091</name>
</gene>
<dbReference type="PANTHER" id="PTHR33121">
    <property type="entry name" value="CYCLIC DI-GMP PHOSPHODIESTERASE PDEF"/>
    <property type="match status" value="1"/>
</dbReference>
<proteinExistence type="predicted"/>
<dbReference type="GO" id="GO:0071111">
    <property type="term" value="F:cyclic-guanylate-specific phosphodiesterase activity"/>
    <property type="evidence" value="ECO:0007669"/>
    <property type="project" value="InterPro"/>
</dbReference>
<dbReference type="SUPFAM" id="SSF141868">
    <property type="entry name" value="EAL domain-like"/>
    <property type="match status" value="1"/>
</dbReference>
<organism evidence="2">
    <name type="scientific">mine drainage metagenome</name>
    <dbReference type="NCBI Taxonomy" id="410659"/>
    <lineage>
        <taxon>unclassified sequences</taxon>
        <taxon>metagenomes</taxon>
        <taxon>ecological metagenomes</taxon>
    </lineage>
</organism>